<name>A0A6P3IXJ7_BISBB</name>
<dbReference type="AlphaFoldDB" id="A0A6P3IXJ7"/>
<sequence length="158" mass="18281">MIFYYFDLQFITRVQEECRTVKGDIEISLYTVEKKKKPSYTTQREDETVGTSDASIEDPVIEWQSESSSSDSSSEYSDWTADAGINLQPPKRQTRQATQKICSSSEEENLKSLEERQKKPKQTRKKVCEFTCFLFCGTLRDSCGVVTLQLSYYLLNMF</sequence>
<dbReference type="Proteomes" id="UP000515208">
    <property type="component" value="Unplaced"/>
</dbReference>
<evidence type="ECO:0000313" key="2">
    <source>
        <dbReference type="Proteomes" id="UP000515208"/>
    </source>
</evidence>
<evidence type="ECO:0000256" key="1">
    <source>
        <dbReference type="SAM" id="MobiDB-lite"/>
    </source>
</evidence>
<accession>A0A6P3IXJ7</accession>
<dbReference type="KEGG" id="bbis:105001556"/>
<dbReference type="GeneID" id="105001556"/>
<reference evidence="3" key="1">
    <citation type="submission" date="2025-08" db="UniProtKB">
        <authorList>
            <consortium name="RefSeq"/>
        </authorList>
    </citation>
    <scope>IDENTIFICATION</scope>
    <source>
        <tissue evidence="3">Blood</tissue>
    </source>
</reference>
<feature type="compositionally biased region" description="Basic and acidic residues" evidence="1">
    <location>
        <begin position="108"/>
        <end position="117"/>
    </location>
</feature>
<gene>
    <name evidence="3" type="primary">LOC105001556</name>
</gene>
<protein>
    <submittedName>
        <fullName evidence="3">Bromodomain and WD repeat-containing protein 3-like</fullName>
    </submittedName>
</protein>
<feature type="compositionally biased region" description="Low complexity" evidence="1">
    <location>
        <begin position="65"/>
        <end position="78"/>
    </location>
</feature>
<dbReference type="RefSeq" id="XP_010856192.1">
    <property type="nucleotide sequence ID" value="XM_010857890.1"/>
</dbReference>
<feature type="region of interest" description="Disordered" evidence="1">
    <location>
        <begin position="40"/>
        <end position="117"/>
    </location>
</feature>
<proteinExistence type="predicted"/>
<evidence type="ECO:0000313" key="3">
    <source>
        <dbReference type="RefSeq" id="XP_010856192.1"/>
    </source>
</evidence>
<organism evidence="2 3">
    <name type="scientific">Bison bison bison</name>
    <name type="common">North American plains bison</name>
    <dbReference type="NCBI Taxonomy" id="43346"/>
    <lineage>
        <taxon>Eukaryota</taxon>
        <taxon>Metazoa</taxon>
        <taxon>Chordata</taxon>
        <taxon>Craniata</taxon>
        <taxon>Vertebrata</taxon>
        <taxon>Euteleostomi</taxon>
        <taxon>Mammalia</taxon>
        <taxon>Eutheria</taxon>
        <taxon>Laurasiatheria</taxon>
        <taxon>Artiodactyla</taxon>
        <taxon>Ruminantia</taxon>
        <taxon>Pecora</taxon>
        <taxon>Bovidae</taxon>
        <taxon>Bovinae</taxon>
        <taxon>Bison</taxon>
    </lineage>
</organism>
<keyword evidence="2" id="KW-1185">Reference proteome</keyword>